<dbReference type="AlphaFoldDB" id="A0A9P8VYQ7"/>
<sequence length="453" mass="52421">MGYGDDILWDKNEREHRLFIRKLRAAREDIVSFVNKAMGWSGDGSYQGWLKGSFNIGYIIKRPEAINGDNSGARSAFMRFPIPGRTYSVWTGEKVKNEAMVLEYLREHTTIPVPRVYAWGPAEESPRKLGPFILMDFVEGMCLDGLLRKPTESEQEPLVLDPHIDQKKLQVVYSQIADFLLQLSRLRFPYIGAISKDKDNDTWKVGDRPMTYDMNELVAETGFPTDKLPSAPFSSSSKYFRQRADEMWTHLYTQRNICETPQEARQKFTARRRLRHLIAKHDCVEHQSFRLFGDDFGPFNMLADPETLKITAVLDFEFTNAMPAQYTYDVPSWLLLAAPHTWLERNDKAGFEKRFVPQMELFLGEMDRCEARNPSSGGEEKGMAARMRESWDSGRFWFNYAMRTSVDADAVYWKALVGGTRGEVADEEEMEEFIGAKMKQFEEYEKERNGRDS</sequence>
<dbReference type="Proteomes" id="UP000777438">
    <property type="component" value="Unassembled WGS sequence"/>
</dbReference>
<dbReference type="PANTHER" id="PTHR21310:SF37">
    <property type="entry name" value="AMINOGLYCOSIDE PHOSPHOTRANSFERASE DOMAIN-CONTAINING PROTEIN"/>
    <property type="match status" value="1"/>
</dbReference>
<dbReference type="OrthoDB" id="5412996at2759"/>
<keyword evidence="3" id="KW-1185">Reference proteome</keyword>
<feature type="domain" description="Aminoglycoside phosphotransferase" evidence="1">
    <location>
        <begin position="75"/>
        <end position="330"/>
    </location>
</feature>
<name>A0A9P8VYQ7_9HYPO</name>
<dbReference type="InterPro" id="IPR011009">
    <property type="entry name" value="Kinase-like_dom_sf"/>
</dbReference>
<dbReference type="InterPro" id="IPR051678">
    <property type="entry name" value="AGP_Transferase"/>
</dbReference>
<dbReference type="SUPFAM" id="SSF56112">
    <property type="entry name" value="Protein kinase-like (PK-like)"/>
    <property type="match status" value="1"/>
</dbReference>
<dbReference type="PANTHER" id="PTHR21310">
    <property type="entry name" value="AMINOGLYCOSIDE PHOSPHOTRANSFERASE-RELATED-RELATED"/>
    <property type="match status" value="1"/>
</dbReference>
<proteinExistence type="predicted"/>
<dbReference type="EMBL" id="JAGPYM010000027">
    <property type="protein sequence ID" value="KAH6880136.1"/>
    <property type="molecule type" value="Genomic_DNA"/>
</dbReference>
<accession>A0A9P8VYQ7</accession>
<dbReference type="InterPro" id="IPR002575">
    <property type="entry name" value="Aminoglycoside_PTrfase"/>
</dbReference>
<reference evidence="2 3" key="1">
    <citation type="journal article" date="2021" name="Nat. Commun.">
        <title>Genetic determinants of endophytism in the Arabidopsis root mycobiome.</title>
        <authorList>
            <person name="Mesny F."/>
            <person name="Miyauchi S."/>
            <person name="Thiergart T."/>
            <person name="Pickel B."/>
            <person name="Atanasova L."/>
            <person name="Karlsson M."/>
            <person name="Huettel B."/>
            <person name="Barry K.W."/>
            <person name="Haridas S."/>
            <person name="Chen C."/>
            <person name="Bauer D."/>
            <person name="Andreopoulos W."/>
            <person name="Pangilinan J."/>
            <person name="LaButti K."/>
            <person name="Riley R."/>
            <person name="Lipzen A."/>
            <person name="Clum A."/>
            <person name="Drula E."/>
            <person name="Henrissat B."/>
            <person name="Kohler A."/>
            <person name="Grigoriev I.V."/>
            <person name="Martin F.M."/>
            <person name="Hacquard S."/>
        </authorList>
    </citation>
    <scope>NUCLEOTIDE SEQUENCE [LARGE SCALE GENOMIC DNA]</scope>
    <source>
        <strain evidence="2 3">MPI-CAGE-CH-0241</strain>
    </source>
</reference>
<evidence type="ECO:0000259" key="1">
    <source>
        <dbReference type="Pfam" id="PF01636"/>
    </source>
</evidence>
<evidence type="ECO:0000313" key="2">
    <source>
        <dbReference type="EMBL" id="KAH6880136.1"/>
    </source>
</evidence>
<gene>
    <name evidence="2" type="ORF">B0T10DRAFT_495954</name>
</gene>
<comment type="caution">
    <text evidence="2">The sequence shown here is derived from an EMBL/GenBank/DDBJ whole genome shotgun (WGS) entry which is preliminary data.</text>
</comment>
<evidence type="ECO:0000313" key="3">
    <source>
        <dbReference type="Proteomes" id="UP000777438"/>
    </source>
</evidence>
<protein>
    <submittedName>
        <fullName evidence="2">Phosphotransferase enzyme family protein-like protein</fullName>
    </submittedName>
</protein>
<organism evidence="2 3">
    <name type="scientific">Thelonectria olida</name>
    <dbReference type="NCBI Taxonomy" id="1576542"/>
    <lineage>
        <taxon>Eukaryota</taxon>
        <taxon>Fungi</taxon>
        <taxon>Dikarya</taxon>
        <taxon>Ascomycota</taxon>
        <taxon>Pezizomycotina</taxon>
        <taxon>Sordariomycetes</taxon>
        <taxon>Hypocreomycetidae</taxon>
        <taxon>Hypocreales</taxon>
        <taxon>Nectriaceae</taxon>
        <taxon>Thelonectria</taxon>
    </lineage>
</organism>
<dbReference type="Pfam" id="PF01636">
    <property type="entry name" value="APH"/>
    <property type="match status" value="1"/>
</dbReference>
<dbReference type="Gene3D" id="3.30.200.20">
    <property type="entry name" value="Phosphorylase Kinase, domain 1"/>
    <property type="match status" value="1"/>
</dbReference>